<proteinExistence type="predicted"/>
<evidence type="ECO:0000313" key="1">
    <source>
        <dbReference type="EMBL" id="NDO40683.1"/>
    </source>
</evidence>
<accession>A0A845T1Q6</accession>
<dbReference type="AlphaFoldDB" id="A0A845T1Q6"/>
<reference evidence="1 2" key="1">
    <citation type="submission" date="2019-06" db="EMBL/GenBank/DDBJ databases">
        <title>Draft genome sequences of 15 bacterial species constituting the stable defined intestinal microbiota of the GM15 gnotobiotic mouse model.</title>
        <authorList>
            <person name="Elie C."/>
            <person name="Mathieu A."/>
            <person name="Saliou A."/>
            <person name="Darnaud M."/>
            <person name="Leulier F."/>
            <person name="Tamellini A."/>
        </authorList>
    </citation>
    <scope>NUCLEOTIDE SEQUENCE [LARGE SCALE GENOMIC DNA]</scope>
    <source>
        <strain evidence="1 2">JM4-15</strain>
    </source>
</reference>
<organism evidence="1 2">
    <name type="scientific">Anaerotruncus colihominis</name>
    <dbReference type="NCBI Taxonomy" id="169435"/>
    <lineage>
        <taxon>Bacteria</taxon>
        <taxon>Bacillati</taxon>
        <taxon>Bacillota</taxon>
        <taxon>Clostridia</taxon>
        <taxon>Eubacteriales</taxon>
        <taxon>Oscillospiraceae</taxon>
        <taxon>Anaerotruncus</taxon>
    </lineage>
</organism>
<evidence type="ECO:0000313" key="2">
    <source>
        <dbReference type="Proteomes" id="UP000462501"/>
    </source>
</evidence>
<gene>
    <name evidence="1" type="ORF">FMM72_15930</name>
</gene>
<comment type="caution">
    <text evidence="1">The sequence shown here is derived from an EMBL/GenBank/DDBJ whole genome shotgun (WGS) entry which is preliminary data.</text>
</comment>
<dbReference type="RefSeq" id="WP_162221975.1">
    <property type="nucleotide sequence ID" value="NZ_JANJZM010000008.1"/>
</dbReference>
<dbReference type="Proteomes" id="UP000462501">
    <property type="component" value="Unassembled WGS sequence"/>
</dbReference>
<dbReference type="EMBL" id="VIQT01000022">
    <property type="protein sequence ID" value="NDO40683.1"/>
    <property type="molecule type" value="Genomic_DNA"/>
</dbReference>
<name>A0A845T1Q6_9FIRM</name>
<sequence>MHKASLRAAITMPAGVSRNAAAALRRLLTRKGMVARRQRVGFLNALKLQAEKNPKPDDISVKIFPRTVKLLHSPQICVILNKK</sequence>
<protein>
    <submittedName>
        <fullName evidence="1">Uncharacterized protein</fullName>
    </submittedName>
</protein>